<dbReference type="RefSeq" id="WP_106338883.1">
    <property type="nucleotide sequence ID" value="NZ_PVZS01000026.1"/>
</dbReference>
<feature type="domain" description="Cytochrome c oxidase subunit IV bacterial aa3 type" evidence="2">
    <location>
        <begin position="17"/>
        <end position="46"/>
    </location>
</feature>
<evidence type="ECO:0000313" key="3">
    <source>
        <dbReference type="EMBL" id="PSC03395.1"/>
    </source>
</evidence>
<keyword evidence="4" id="KW-1185">Reference proteome</keyword>
<dbReference type="Proteomes" id="UP000239772">
    <property type="component" value="Unassembled WGS sequence"/>
</dbReference>
<keyword evidence="1" id="KW-1133">Transmembrane helix</keyword>
<sequence>MDTHSMHSVPDVTPDIDFEEHERTYRAFVRLARSVAVAIPLILAFIFYWTR</sequence>
<feature type="transmembrane region" description="Helical" evidence="1">
    <location>
        <begin position="31"/>
        <end position="50"/>
    </location>
</feature>
<accession>A0A2T1HP01</accession>
<comment type="caution">
    <text evidence="3">The sequence shown here is derived from an EMBL/GenBank/DDBJ whole genome shotgun (WGS) entry which is preliminary data.</text>
</comment>
<dbReference type="EMBL" id="PVZS01000026">
    <property type="protein sequence ID" value="PSC03395.1"/>
    <property type="molecule type" value="Genomic_DNA"/>
</dbReference>
<dbReference type="Gene3D" id="1.20.5.160">
    <property type="entry name" value="Bacterial aa3 type cytochrome c oxidase subunit IV"/>
    <property type="match status" value="1"/>
</dbReference>
<evidence type="ECO:0000256" key="1">
    <source>
        <dbReference type="SAM" id="Phobius"/>
    </source>
</evidence>
<keyword evidence="1" id="KW-0472">Membrane</keyword>
<name>A0A2T1HP01_9HYPH</name>
<evidence type="ECO:0000313" key="4">
    <source>
        <dbReference type="Proteomes" id="UP000239772"/>
    </source>
</evidence>
<reference evidence="4" key="1">
    <citation type="submission" date="2018-03" db="EMBL/GenBank/DDBJ databases">
        <authorList>
            <person name="Sun L."/>
            <person name="Liu H."/>
            <person name="Chen W."/>
            <person name="Huang K."/>
            <person name="Liu W."/>
            <person name="Gao X."/>
        </authorList>
    </citation>
    <scope>NUCLEOTIDE SEQUENCE [LARGE SCALE GENOMIC DNA]</scope>
    <source>
        <strain evidence="4">SH9</strain>
    </source>
</reference>
<protein>
    <submittedName>
        <fullName evidence="3">Aa3-type cytochrome c oxidase subunit IV</fullName>
    </submittedName>
</protein>
<organism evidence="3 4">
    <name type="scientific">Alsobacter soli</name>
    <dbReference type="NCBI Taxonomy" id="2109933"/>
    <lineage>
        <taxon>Bacteria</taxon>
        <taxon>Pseudomonadati</taxon>
        <taxon>Pseudomonadota</taxon>
        <taxon>Alphaproteobacteria</taxon>
        <taxon>Hyphomicrobiales</taxon>
        <taxon>Alsobacteraceae</taxon>
        <taxon>Alsobacter</taxon>
    </lineage>
</organism>
<proteinExistence type="predicted"/>
<dbReference type="Pfam" id="PF07835">
    <property type="entry name" value="COX4_pro_2"/>
    <property type="match status" value="1"/>
</dbReference>
<evidence type="ECO:0000259" key="2">
    <source>
        <dbReference type="Pfam" id="PF07835"/>
    </source>
</evidence>
<dbReference type="InterPro" id="IPR036596">
    <property type="entry name" value="Cyt-C_aa3_sf"/>
</dbReference>
<dbReference type="AlphaFoldDB" id="A0A2T1HP01"/>
<dbReference type="InterPro" id="IPR012422">
    <property type="entry name" value="Cyt_c_oxidase_su4_bac-aa3"/>
</dbReference>
<keyword evidence="1" id="KW-0812">Transmembrane</keyword>
<dbReference type="SUPFAM" id="SSF81469">
    <property type="entry name" value="Bacterial aa3 type cytochrome c oxidase subunit IV"/>
    <property type="match status" value="1"/>
</dbReference>
<gene>
    <name evidence="3" type="ORF">SLNSH_19200</name>
</gene>